<feature type="compositionally biased region" description="Basic and acidic residues" evidence="2">
    <location>
        <begin position="44"/>
        <end position="57"/>
    </location>
</feature>
<accession>A0A850PG63</accession>
<sequence length="57" mass="6254">MTEATHRPDTSAVEPTPDATSTVPEQARQRPTEIGGPAGPEPTRYGDWERKGRCVDF</sequence>
<comment type="similarity">
    <text evidence="1">Belongs to the SDHAF4 family.</text>
</comment>
<dbReference type="Proteomes" id="UP000585665">
    <property type="component" value="Unassembled WGS sequence"/>
</dbReference>
<dbReference type="InterPro" id="IPR012875">
    <property type="entry name" value="SDHF4"/>
</dbReference>
<gene>
    <name evidence="3" type="ORF">HUK82_06175</name>
</gene>
<protein>
    <submittedName>
        <fullName evidence="3">DUF1674 domain-containing protein</fullName>
    </submittedName>
</protein>
<dbReference type="PANTHER" id="PTHR28524">
    <property type="entry name" value="SUCCINATE DEHYDROGENASE ASSEMBLY FACTOR 4, MITOCHONDRIAL"/>
    <property type="match status" value="1"/>
</dbReference>
<dbReference type="AlphaFoldDB" id="A0A850PG63"/>
<comment type="caution">
    <text evidence="3">The sequence shown here is derived from an EMBL/GenBank/DDBJ whole genome shotgun (WGS) entry which is preliminary data.</text>
</comment>
<dbReference type="PANTHER" id="PTHR28524:SF3">
    <property type="entry name" value="SUCCINATE DEHYDROGENASE ASSEMBLY FACTOR 4, MITOCHONDRIAL"/>
    <property type="match status" value="1"/>
</dbReference>
<keyword evidence="4" id="KW-1185">Reference proteome</keyword>
<reference evidence="3 4" key="1">
    <citation type="submission" date="2020-06" db="EMBL/GenBank/DDBJ databases">
        <title>Description of novel acetic acid bacteria.</title>
        <authorList>
            <person name="Sombolestani A."/>
        </authorList>
    </citation>
    <scope>NUCLEOTIDE SEQUENCE [LARGE SCALE GENOMIC DNA]</scope>
    <source>
        <strain evidence="3 4">LMG 27010</strain>
    </source>
</reference>
<evidence type="ECO:0000256" key="2">
    <source>
        <dbReference type="SAM" id="MobiDB-lite"/>
    </source>
</evidence>
<evidence type="ECO:0000313" key="3">
    <source>
        <dbReference type="EMBL" id="NVN40151.1"/>
    </source>
</evidence>
<dbReference type="Pfam" id="PF07896">
    <property type="entry name" value="DUF1674"/>
    <property type="match status" value="1"/>
</dbReference>
<organism evidence="3 4">
    <name type="scientific">Ameyamaea chiangmaiensis</name>
    <dbReference type="NCBI Taxonomy" id="442969"/>
    <lineage>
        <taxon>Bacteria</taxon>
        <taxon>Pseudomonadati</taxon>
        <taxon>Pseudomonadota</taxon>
        <taxon>Alphaproteobacteria</taxon>
        <taxon>Acetobacterales</taxon>
        <taxon>Acetobacteraceae</taxon>
        <taxon>Ameyamaea</taxon>
    </lineage>
</organism>
<proteinExistence type="inferred from homology"/>
<evidence type="ECO:0000256" key="1">
    <source>
        <dbReference type="ARBA" id="ARBA00005701"/>
    </source>
</evidence>
<dbReference type="RefSeq" id="WP_176613122.1">
    <property type="nucleotide sequence ID" value="NZ_JABXXR010000029.1"/>
</dbReference>
<name>A0A850PG63_9PROT</name>
<evidence type="ECO:0000313" key="4">
    <source>
        <dbReference type="Proteomes" id="UP000585665"/>
    </source>
</evidence>
<feature type="region of interest" description="Disordered" evidence="2">
    <location>
        <begin position="1"/>
        <end position="57"/>
    </location>
</feature>
<dbReference type="EMBL" id="JABXXR010000029">
    <property type="protein sequence ID" value="NVN40151.1"/>
    <property type="molecule type" value="Genomic_DNA"/>
</dbReference>